<evidence type="ECO:0000256" key="10">
    <source>
        <dbReference type="ARBA" id="ARBA00022837"/>
    </source>
</evidence>
<dbReference type="InterPro" id="IPR006047">
    <property type="entry name" value="GH13_cat_dom"/>
</dbReference>
<dbReference type="EC" id="3.2.1.1" evidence="6"/>
<evidence type="ECO:0000256" key="14">
    <source>
        <dbReference type="ARBA" id="ARBA00023295"/>
    </source>
</evidence>
<keyword evidence="9" id="KW-0378">Hydrolase</keyword>
<keyword evidence="13" id="KW-0119">Carbohydrate metabolism</keyword>
<keyword evidence="14" id="KW-0326">Glycosidase</keyword>
<dbReference type="OMA" id="FRYGMEL"/>
<accession>A0A3B0JXK9</accession>
<dbReference type="OrthoDB" id="550577at2759"/>
<evidence type="ECO:0000256" key="11">
    <source>
        <dbReference type="ARBA" id="ARBA00023157"/>
    </source>
</evidence>
<evidence type="ECO:0000256" key="6">
    <source>
        <dbReference type="ARBA" id="ARBA00012595"/>
    </source>
</evidence>
<comment type="cofactor">
    <cofactor evidence="2">
        <name>Ca(2+)</name>
        <dbReference type="ChEBI" id="CHEBI:29108"/>
    </cofactor>
</comment>
<evidence type="ECO:0000259" key="16">
    <source>
        <dbReference type="SMART" id="SM00632"/>
    </source>
</evidence>
<dbReference type="PRINTS" id="PR00110">
    <property type="entry name" value="ALPHAAMYLASE"/>
</dbReference>
<dbReference type="Proteomes" id="UP000268350">
    <property type="component" value="Unassembled WGS sequence"/>
</dbReference>
<dbReference type="SUPFAM" id="SSF51445">
    <property type="entry name" value="(Trans)glycosidases"/>
    <property type="match status" value="2"/>
</dbReference>
<dbReference type="EMBL" id="OUUW01000001">
    <property type="protein sequence ID" value="SPP75818.1"/>
    <property type="molecule type" value="Genomic_DNA"/>
</dbReference>
<gene>
    <name evidence="18" type="ORF">DGUA_6G003696</name>
</gene>
<dbReference type="SMART" id="SM00632">
    <property type="entry name" value="Aamy_C"/>
    <property type="match status" value="1"/>
</dbReference>
<proteinExistence type="inferred from homology"/>
<protein>
    <recommendedName>
        <fullName evidence="6">alpha-amylase</fullName>
        <ecNumber evidence="6">3.2.1.1</ecNumber>
    </recommendedName>
</protein>
<evidence type="ECO:0000256" key="9">
    <source>
        <dbReference type="ARBA" id="ARBA00022801"/>
    </source>
</evidence>
<evidence type="ECO:0000313" key="19">
    <source>
        <dbReference type="Proteomes" id="UP000268350"/>
    </source>
</evidence>
<evidence type="ECO:0000259" key="17">
    <source>
        <dbReference type="SMART" id="SM00642"/>
    </source>
</evidence>
<evidence type="ECO:0000256" key="1">
    <source>
        <dbReference type="ARBA" id="ARBA00000548"/>
    </source>
</evidence>
<keyword evidence="12" id="KW-0868">Chloride</keyword>
<dbReference type="SMART" id="SM00642">
    <property type="entry name" value="Aamy"/>
    <property type="match status" value="1"/>
</dbReference>
<keyword evidence="7" id="KW-0479">Metal-binding</keyword>
<name>A0A3B0JXK9_DROGU</name>
<evidence type="ECO:0000256" key="3">
    <source>
        <dbReference type="ARBA" id="ARBA00001923"/>
    </source>
</evidence>
<evidence type="ECO:0000256" key="8">
    <source>
        <dbReference type="ARBA" id="ARBA00022729"/>
    </source>
</evidence>
<dbReference type="STRING" id="7266.A0A3B0JXK9"/>
<dbReference type="InterPro" id="IPR006046">
    <property type="entry name" value="Alpha_amylase"/>
</dbReference>
<comment type="similarity">
    <text evidence="4 15">Belongs to the glycosyl hydrolase 13 family.</text>
</comment>
<dbReference type="InterPro" id="IPR006048">
    <property type="entry name" value="A-amylase/branching_C"/>
</dbReference>
<keyword evidence="8" id="KW-0732">Signal</keyword>
<keyword evidence="11" id="KW-1015">Disulfide bond</keyword>
<evidence type="ECO:0000256" key="7">
    <source>
        <dbReference type="ARBA" id="ARBA00022723"/>
    </source>
</evidence>
<evidence type="ECO:0000256" key="2">
    <source>
        <dbReference type="ARBA" id="ARBA00001913"/>
    </source>
</evidence>
<evidence type="ECO:0000313" key="18">
    <source>
        <dbReference type="EMBL" id="SPP75818.1"/>
    </source>
</evidence>
<dbReference type="GO" id="GO:0004556">
    <property type="term" value="F:alpha-amylase activity"/>
    <property type="evidence" value="ECO:0007669"/>
    <property type="project" value="UniProtKB-EC"/>
</dbReference>
<dbReference type="InterPro" id="IPR031319">
    <property type="entry name" value="A-amylase_C"/>
</dbReference>
<organism evidence="18 19">
    <name type="scientific">Drosophila guanche</name>
    <name type="common">Fruit fly</name>
    <dbReference type="NCBI Taxonomy" id="7266"/>
    <lineage>
        <taxon>Eukaryota</taxon>
        <taxon>Metazoa</taxon>
        <taxon>Ecdysozoa</taxon>
        <taxon>Arthropoda</taxon>
        <taxon>Hexapoda</taxon>
        <taxon>Insecta</taxon>
        <taxon>Pterygota</taxon>
        <taxon>Neoptera</taxon>
        <taxon>Endopterygota</taxon>
        <taxon>Diptera</taxon>
        <taxon>Brachycera</taxon>
        <taxon>Muscomorpha</taxon>
        <taxon>Ephydroidea</taxon>
        <taxon>Drosophilidae</taxon>
        <taxon>Drosophila</taxon>
        <taxon>Sophophora</taxon>
    </lineage>
</organism>
<dbReference type="GO" id="GO:0005975">
    <property type="term" value="P:carbohydrate metabolic process"/>
    <property type="evidence" value="ECO:0007669"/>
    <property type="project" value="InterPro"/>
</dbReference>
<keyword evidence="10" id="KW-0106">Calcium</keyword>
<comment type="cofactor">
    <cofactor evidence="3">
        <name>chloride</name>
        <dbReference type="ChEBI" id="CHEBI:17996"/>
    </cofactor>
</comment>
<evidence type="ECO:0000256" key="5">
    <source>
        <dbReference type="ARBA" id="ARBA00011245"/>
    </source>
</evidence>
<dbReference type="Pfam" id="PF02806">
    <property type="entry name" value="Alpha-amylase_C"/>
    <property type="match status" value="1"/>
</dbReference>
<evidence type="ECO:0000256" key="13">
    <source>
        <dbReference type="ARBA" id="ARBA00023277"/>
    </source>
</evidence>
<dbReference type="Pfam" id="PF00128">
    <property type="entry name" value="Alpha-amylase"/>
    <property type="match status" value="1"/>
</dbReference>
<reference evidence="19" key="1">
    <citation type="submission" date="2018-01" db="EMBL/GenBank/DDBJ databases">
        <authorList>
            <person name="Alioto T."/>
            <person name="Alioto T."/>
        </authorList>
    </citation>
    <scope>NUCLEOTIDE SEQUENCE [LARGE SCALE GENOMIC DNA]</scope>
</reference>
<dbReference type="CDD" id="cd11317">
    <property type="entry name" value="AmyAc_bac_euk_AmyA"/>
    <property type="match status" value="1"/>
</dbReference>
<comment type="catalytic activity">
    <reaction evidence="1">
        <text>Endohydrolysis of (1-&gt;4)-alpha-D-glucosidic linkages in polysaccharides containing three or more (1-&gt;4)-alpha-linked D-glucose units.</text>
        <dbReference type="EC" id="3.2.1.1"/>
    </reaction>
</comment>
<dbReference type="GO" id="GO:0046872">
    <property type="term" value="F:metal ion binding"/>
    <property type="evidence" value="ECO:0007669"/>
    <property type="project" value="UniProtKB-KW"/>
</dbReference>
<dbReference type="AlphaFoldDB" id="A0A3B0JXK9"/>
<dbReference type="FunFam" id="2.60.40.1180:FF:000020">
    <property type="entry name" value="Pancreatic alpha-amylase"/>
    <property type="match status" value="1"/>
</dbReference>
<sequence length="642" mass="70440">MFLKNSLWKWDDIAAECENFLGPKGYAGIQVSPVNENAVKDGRPWWERYQPISYKLTTRSGNEQQFASMVRRCNNVGVRTYVDVVFNHMSADGGTYGTGGSTASPSTKSYPAVPFSSLDFNPTCGISNYNDANQVRNCELVGLRDLNQGNSYVRDKHQHVPEKLPRLYRLPGDRQRSVQHQLFEWKWDDIAAECENFLGPKGYAGIQVSPVNENAVKDGRPWWERYQPISYKLTTRSGNEQQFASMVRRCNNVGVRTYVDVVFNHMSADGGTYGTGGSTASPSTKSYPAVPFSSLDFNPTCGISNYNDANQVRNCELVGLRDLNQGNSYVRDKVVEFLDHLIDLGVAGFRVDAAKHMWPADLGVIYGRLKNLNTGHGFASGSKAYIVQEVIDMGGEAISKSEYTGLGAVTEFRHSDSIGKCFRGKDKLTYMSNWGTGWGFAASDRSLVFVDNHDNQRGHGAGGADVLTYKVPKQYKMASAFMLAHPFGTPRVMSSFSFDDTDQGPPTTDGQNIASPTFNSDKSCGGGWVCEHRWRQIYNMVAFRNAAADAALQNWWSNGSNQVAFSRGNRAFVAFNNDNYDLNSSLQTGLPGGTYCDVISGEKSGSSCTGKSVTVGSDGRANINISSSAADGVVAIHVNAKL</sequence>
<dbReference type="InterPro" id="IPR013780">
    <property type="entry name" value="Glyco_hydro_b"/>
</dbReference>
<feature type="domain" description="Alpha-amylase C-terminal" evidence="16">
    <location>
        <begin position="553"/>
        <end position="641"/>
    </location>
</feature>
<dbReference type="Gene3D" id="2.60.40.1180">
    <property type="entry name" value="Golgi alpha-mannosidase II"/>
    <property type="match status" value="1"/>
</dbReference>
<dbReference type="Gene3D" id="3.20.20.80">
    <property type="entry name" value="Glycosidases"/>
    <property type="match status" value="2"/>
</dbReference>
<evidence type="ECO:0000256" key="12">
    <source>
        <dbReference type="ARBA" id="ARBA00023214"/>
    </source>
</evidence>
<keyword evidence="19" id="KW-1185">Reference proteome</keyword>
<evidence type="ECO:0000256" key="4">
    <source>
        <dbReference type="ARBA" id="ARBA00008061"/>
    </source>
</evidence>
<comment type="subunit">
    <text evidence="5">Monomer.</text>
</comment>
<feature type="domain" description="Glycosyl hydrolase family 13 catalytic" evidence="17">
    <location>
        <begin position="177"/>
        <end position="544"/>
    </location>
</feature>
<dbReference type="PANTHER" id="PTHR43447">
    <property type="entry name" value="ALPHA-AMYLASE"/>
    <property type="match status" value="1"/>
</dbReference>
<dbReference type="InterPro" id="IPR017853">
    <property type="entry name" value="GH"/>
</dbReference>
<dbReference type="FunFam" id="3.20.20.80:FF:000056">
    <property type="entry name" value="Pancreatic alpha-amylase"/>
    <property type="match status" value="1"/>
</dbReference>
<dbReference type="SUPFAM" id="SSF51011">
    <property type="entry name" value="Glycosyl hydrolase domain"/>
    <property type="match status" value="1"/>
</dbReference>
<evidence type="ECO:0000256" key="15">
    <source>
        <dbReference type="RuleBase" id="RU003615"/>
    </source>
</evidence>